<gene>
    <name evidence="2" type="ORF">PSEMO_39000</name>
</gene>
<dbReference type="Pfam" id="PF15607">
    <property type="entry name" value="Ntox44"/>
    <property type="match status" value="1"/>
</dbReference>
<dbReference type="RefSeq" id="WP_086937247.1">
    <property type="nucleotide sequence ID" value="NZ_MKZO01000036.1"/>
</dbReference>
<organism evidence="2 3">
    <name type="scientific">Pseudomonas putida</name>
    <name type="common">Arthrobacter siderocapsulatus</name>
    <dbReference type="NCBI Taxonomy" id="303"/>
    <lineage>
        <taxon>Bacteria</taxon>
        <taxon>Pseudomonadati</taxon>
        <taxon>Pseudomonadota</taxon>
        <taxon>Gammaproteobacteria</taxon>
        <taxon>Pseudomonadales</taxon>
        <taxon>Pseudomonadaceae</taxon>
        <taxon>Pseudomonas</taxon>
    </lineage>
</organism>
<accession>A0A1Q9R0K3</accession>
<dbReference type="Proteomes" id="UP000186736">
    <property type="component" value="Unassembled WGS sequence"/>
</dbReference>
<protein>
    <recommendedName>
        <fullName evidence="1">Bacterial toxin 44 domain-containing protein</fullName>
    </recommendedName>
</protein>
<evidence type="ECO:0000313" key="2">
    <source>
        <dbReference type="EMBL" id="OLS60923.1"/>
    </source>
</evidence>
<sequence>MPVPKNPPGVSVESNMREAQSKKNFFSKGGTSFLFSWFYTKVRNRGAWDYKQQGGDYEAFGNLNYGACGTAAGISAEVLLRGAGWAQVRAGTGKPEYGSWWFNAPYGDDPRDQQWIKKGIEYAKFLGY</sequence>
<reference evidence="2 3" key="1">
    <citation type="submission" date="2016-10" db="EMBL/GenBank/DDBJ databases">
        <title>Genome Sequence of Pseudomonas putida GM4FR.</title>
        <authorList>
            <person name="Poehlein A."/>
            <person name="Wemheuer F."/>
            <person name="Hollensteiner J."/>
            <person name="Wemheuer B."/>
        </authorList>
    </citation>
    <scope>NUCLEOTIDE SEQUENCE [LARGE SCALE GENOMIC DNA]</scope>
    <source>
        <strain evidence="2 3">GM4FR</strain>
    </source>
</reference>
<dbReference type="OrthoDB" id="6964328at2"/>
<feature type="domain" description="Bacterial toxin 44" evidence="1">
    <location>
        <begin position="50"/>
        <end position="122"/>
    </location>
</feature>
<name>A0A1Q9R0K3_PSEPU</name>
<dbReference type="InterPro" id="IPR028946">
    <property type="entry name" value="Ntox44"/>
</dbReference>
<dbReference type="EMBL" id="MKZO01000036">
    <property type="protein sequence ID" value="OLS60923.1"/>
    <property type="molecule type" value="Genomic_DNA"/>
</dbReference>
<dbReference type="AlphaFoldDB" id="A0A1Q9R0K3"/>
<proteinExistence type="predicted"/>
<evidence type="ECO:0000259" key="1">
    <source>
        <dbReference type="Pfam" id="PF15607"/>
    </source>
</evidence>
<evidence type="ECO:0000313" key="3">
    <source>
        <dbReference type="Proteomes" id="UP000186736"/>
    </source>
</evidence>
<comment type="caution">
    <text evidence="2">The sequence shown here is derived from an EMBL/GenBank/DDBJ whole genome shotgun (WGS) entry which is preliminary data.</text>
</comment>